<keyword evidence="3" id="KW-0328">Glycosyltransferase</keyword>
<evidence type="ECO:0000256" key="5">
    <source>
        <dbReference type="ARBA" id="ARBA00023136"/>
    </source>
</evidence>
<dbReference type="Gene3D" id="3.90.550.10">
    <property type="entry name" value="Spore Coat Polysaccharide Biosynthesis Protein SpsA, Chain A"/>
    <property type="match status" value="1"/>
</dbReference>
<dbReference type="EMBL" id="CP001390">
    <property type="protein sequence ID" value="ACM20314.1"/>
    <property type="molecule type" value="Genomic_DNA"/>
</dbReference>
<keyword evidence="2" id="KW-1003">Cell membrane</keyword>
<dbReference type="Proteomes" id="UP000007721">
    <property type="component" value="Chromosome"/>
</dbReference>
<evidence type="ECO:0000256" key="4">
    <source>
        <dbReference type="ARBA" id="ARBA00022679"/>
    </source>
</evidence>
<dbReference type="HOGENOM" id="CLU_025996_17_3_7"/>
<dbReference type="InterPro" id="IPR001173">
    <property type="entry name" value="Glyco_trans_2-like"/>
</dbReference>
<organism evidence="7 8">
    <name type="scientific">Geotalea daltonii (strain DSM 22248 / JCM 15807 / FRC-32)</name>
    <name type="common">Geobacter daltonii</name>
    <dbReference type="NCBI Taxonomy" id="316067"/>
    <lineage>
        <taxon>Bacteria</taxon>
        <taxon>Pseudomonadati</taxon>
        <taxon>Thermodesulfobacteriota</taxon>
        <taxon>Desulfuromonadia</taxon>
        <taxon>Geobacterales</taxon>
        <taxon>Geobacteraceae</taxon>
        <taxon>Geotalea</taxon>
    </lineage>
</organism>
<dbReference type="PANTHER" id="PTHR43646:SF2">
    <property type="entry name" value="GLYCOSYLTRANSFERASE 2-LIKE DOMAIN-CONTAINING PROTEIN"/>
    <property type="match status" value="1"/>
</dbReference>
<comment type="subcellular location">
    <subcellularLocation>
        <location evidence="1">Cell membrane</location>
    </subcellularLocation>
</comment>
<dbReference type="InterPro" id="IPR029044">
    <property type="entry name" value="Nucleotide-diphossugar_trans"/>
</dbReference>
<dbReference type="NCBIfam" id="TIGR04283">
    <property type="entry name" value="glyco_like_mftF"/>
    <property type="match status" value="1"/>
</dbReference>
<evidence type="ECO:0000259" key="6">
    <source>
        <dbReference type="Pfam" id="PF00535"/>
    </source>
</evidence>
<keyword evidence="4 7" id="KW-0808">Transferase</keyword>
<evidence type="ECO:0000313" key="8">
    <source>
        <dbReference type="Proteomes" id="UP000007721"/>
    </source>
</evidence>
<dbReference type="STRING" id="316067.Geob_1957"/>
<keyword evidence="8" id="KW-1185">Reference proteome</keyword>
<dbReference type="OrthoDB" id="5291101at2"/>
<reference evidence="7 8" key="1">
    <citation type="submission" date="2009-01" db="EMBL/GenBank/DDBJ databases">
        <title>Complete sequence of Geobacter sp. FRC-32.</title>
        <authorList>
            <consortium name="US DOE Joint Genome Institute"/>
            <person name="Lucas S."/>
            <person name="Copeland A."/>
            <person name="Lapidus A."/>
            <person name="Glavina del Rio T."/>
            <person name="Dalin E."/>
            <person name="Tice H."/>
            <person name="Bruce D."/>
            <person name="Goodwin L."/>
            <person name="Pitluck S."/>
            <person name="Saunders E."/>
            <person name="Brettin T."/>
            <person name="Detter J.C."/>
            <person name="Han C."/>
            <person name="Larimer F."/>
            <person name="Land M."/>
            <person name="Hauser L."/>
            <person name="Kyrpides N."/>
            <person name="Ovchinnikova G."/>
            <person name="Kostka J."/>
            <person name="Richardson P."/>
        </authorList>
    </citation>
    <scope>NUCLEOTIDE SEQUENCE [LARGE SCALE GENOMIC DNA]</scope>
    <source>
        <strain evidence="8">DSM 22248 / JCM 15807 / FRC-32</strain>
    </source>
</reference>
<accession>B9M848</accession>
<evidence type="ECO:0000313" key="7">
    <source>
        <dbReference type="EMBL" id="ACM20314.1"/>
    </source>
</evidence>
<sequence length="364" mass="41050">MAFPAIKPELSIIVPVYNEAAVIDDLFHTLKAQDGVAFELIICDGGSGDATVARAWSLVEEAPFPVSVIHSEKGRGRQLNAGVAASCGETILFLHADSSFASGDALKQGMQCLNGAIAARDDERVAGHFALRFLHDYGKRSFGYHYLETKARLARRHCIHGDQSFLMRRSFFREIGLFEESLPFLEDTRLAEAVAAKGEWILIPAIVNTSARRFESEGLSTRQTLNALILNLAAIGREDFLLDIPRIYATQDRTTELQLRPFFQLFRRRIQALPWRERQKLWLDTGTYVRDNGWQLALAVDVRHNFRKGLATGAGKHVFLKFYDRFLDRLSDHLPGRLAAMILVRLWFELTCLVLRLKQSPHGG</sequence>
<protein>
    <submittedName>
        <fullName evidence="7">Glycosyltransferase</fullName>
    </submittedName>
</protein>
<dbReference type="Pfam" id="PF00535">
    <property type="entry name" value="Glycos_transf_2"/>
    <property type="match status" value="1"/>
</dbReference>
<feature type="domain" description="Glycosyltransferase 2-like" evidence="6">
    <location>
        <begin position="11"/>
        <end position="171"/>
    </location>
</feature>
<dbReference type="AlphaFoldDB" id="B9M848"/>
<proteinExistence type="predicted"/>
<dbReference type="InterPro" id="IPR026461">
    <property type="entry name" value="Trfase_2_rSAM/seldom_assoc"/>
</dbReference>
<dbReference type="GO" id="GO:0005886">
    <property type="term" value="C:plasma membrane"/>
    <property type="evidence" value="ECO:0007669"/>
    <property type="project" value="UniProtKB-SubCell"/>
</dbReference>
<keyword evidence="5" id="KW-0472">Membrane</keyword>
<evidence type="ECO:0000256" key="1">
    <source>
        <dbReference type="ARBA" id="ARBA00004236"/>
    </source>
</evidence>
<dbReference type="KEGG" id="geo:Geob_1957"/>
<gene>
    <name evidence="7" type="ordered locus">Geob_1957</name>
</gene>
<evidence type="ECO:0000256" key="2">
    <source>
        <dbReference type="ARBA" id="ARBA00022475"/>
    </source>
</evidence>
<dbReference type="SUPFAM" id="SSF53448">
    <property type="entry name" value="Nucleotide-diphospho-sugar transferases"/>
    <property type="match status" value="1"/>
</dbReference>
<dbReference type="CAZy" id="GT2">
    <property type="family name" value="Glycosyltransferase Family 2"/>
</dbReference>
<dbReference type="eggNOG" id="COG1215">
    <property type="taxonomic scope" value="Bacteria"/>
</dbReference>
<evidence type="ECO:0000256" key="3">
    <source>
        <dbReference type="ARBA" id="ARBA00022676"/>
    </source>
</evidence>
<dbReference type="PANTHER" id="PTHR43646">
    <property type="entry name" value="GLYCOSYLTRANSFERASE"/>
    <property type="match status" value="1"/>
</dbReference>
<dbReference type="RefSeq" id="WP_012647043.1">
    <property type="nucleotide sequence ID" value="NC_011979.1"/>
</dbReference>
<name>B9M848_GEODF</name>
<dbReference type="GO" id="GO:0016757">
    <property type="term" value="F:glycosyltransferase activity"/>
    <property type="evidence" value="ECO:0007669"/>
    <property type="project" value="UniProtKB-KW"/>
</dbReference>